<dbReference type="RefSeq" id="WP_089974613.1">
    <property type="nucleotide sequence ID" value="NZ_FNJW01000006.1"/>
</dbReference>
<gene>
    <name evidence="1" type="ORF">SAMN04487752_0290</name>
</gene>
<sequence>MSAKNKEFLEDLDDIRSIISRKKTMVLLLKNNGKLIWLDKYKDDPELKKKANEQTKELNKEVIGIDLVEHESKIKSFFDALEKDEFTGKEALRDEDFETLMELLEEAFEAKEDMKEEEKIIC</sequence>
<dbReference type="AlphaFoldDB" id="A0A1H0XIW4"/>
<dbReference type="EMBL" id="FNJW01000006">
    <property type="protein sequence ID" value="SDQ02765.1"/>
    <property type="molecule type" value="Genomic_DNA"/>
</dbReference>
<proteinExistence type="predicted"/>
<keyword evidence="2" id="KW-1185">Reference proteome</keyword>
<organism evidence="1 2">
    <name type="scientific">Carnobacterium viridans</name>
    <dbReference type="NCBI Taxonomy" id="174587"/>
    <lineage>
        <taxon>Bacteria</taxon>
        <taxon>Bacillati</taxon>
        <taxon>Bacillota</taxon>
        <taxon>Bacilli</taxon>
        <taxon>Lactobacillales</taxon>
        <taxon>Carnobacteriaceae</taxon>
        <taxon>Carnobacterium</taxon>
    </lineage>
</organism>
<name>A0A1H0XIW4_9LACT</name>
<reference evidence="2" key="1">
    <citation type="submission" date="2016-10" db="EMBL/GenBank/DDBJ databases">
        <authorList>
            <person name="Varghese N."/>
            <person name="Submissions S."/>
        </authorList>
    </citation>
    <scope>NUCLEOTIDE SEQUENCE [LARGE SCALE GENOMIC DNA]</scope>
    <source>
        <strain evidence="2">MPL-11</strain>
    </source>
</reference>
<evidence type="ECO:0000313" key="1">
    <source>
        <dbReference type="EMBL" id="SDQ02765.1"/>
    </source>
</evidence>
<protein>
    <submittedName>
        <fullName evidence="1">Uncharacterized protein</fullName>
    </submittedName>
</protein>
<evidence type="ECO:0000313" key="2">
    <source>
        <dbReference type="Proteomes" id="UP000199481"/>
    </source>
</evidence>
<dbReference type="Proteomes" id="UP000199481">
    <property type="component" value="Unassembled WGS sequence"/>
</dbReference>
<accession>A0A1H0XIW4</accession>